<protein>
    <submittedName>
        <fullName evidence="1">Uncharacterized protein</fullName>
    </submittedName>
</protein>
<dbReference type="Proteomes" id="UP000183174">
    <property type="component" value="Unassembled WGS sequence"/>
</dbReference>
<sequence length="188" mass="21214">MSQNEGEQVVKPRKPLRCQRPLSEFQLSCSKRLSNTYKRLCGPISVDGSKRSAHAGNLAVLIVACTRGCHRSDLCGRVQKPRMRCVMIASWDSPRLIWPSHSGHARELPQVRAPAMGTPFILADKTWLVRVNLRQVRETFSMFPVALSSLPFRVPRRAPSKPRLCIAPSPNWYPISLISKTIGYNRQP</sequence>
<accession>A0A1C3XFU9</accession>
<organism evidence="1 2">
    <name type="scientific">Bradyrhizobium yuanmingense</name>
    <dbReference type="NCBI Taxonomy" id="108015"/>
    <lineage>
        <taxon>Bacteria</taxon>
        <taxon>Pseudomonadati</taxon>
        <taxon>Pseudomonadota</taxon>
        <taxon>Alphaproteobacteria</taxon>
        <taxon>Hyphomicrobiales</taxon>
        <taxon>Nitrobacteraceae</taxon>
        <taxon>Bradyrhizobium</taxon>
    </lineage>
</organism>
<name>A0A1C3XFU9_9BRAD</name>
<proteinExistence type="predicted"/>
<dbReference type="AlphaFoldDB" id="A0A1C3XFU9"/>
<evidence type="ECO:0000313" key="2">
    <source>
        <dbReference type="Proteomes" id="UP000183174"/>
    </source>
</evidence>
<evidence type="ECO:0000313" key="1">
    <source>
        <dbReference type="EMBL" id="SCB51152.1"/>
    </source>
</evidence>
<gene>
    <name evidence="1" type="ORF">GA0061099_101535</name>
</gene>
<dbReference type="EMBL" id="FMAE01000015">
    <property type="protein sequence ID" value="SCB51152.1"/>
    <property type="molecule type" value="Genomic_DNA"/>
</dbReference>
<reference evidence="1 2" key="1">
    <citation type="submission" date="2016-08" db="EMBL/GenBank/DDBJ databases">
        <authorList>
            <person name="Seilhamer J.J."/>
        </authorList>
    </citation>
    <scope>NUCLEOTIDE SEQUENCE [LARGE SCALE GENOMIC DNA]</scope>
    <source>
        <strain evidence="1 2">CCBAU 10071</strain>
    </source>
</reference>